<evidence type="ECO:0000313" key="4">
    <source>
        <dbReference type="EMBL" id="GES04271.1"/>
    </source>
</evidence>
<feature type="compositionally biased region" description="Pro residues" evidence="1">
    <location>
        <begin position="281"/>
        <end position="291"/>
    </location>
</feature>
<evidence type="ECO:0000256" key="2">
    <source>
        <dbReference type="SAM" id="Phobius"/>
    </source>
</evidence>
<sequence length="419" mass="44979">MTVSWYLSSRGRRTTEDYEWKTLGGPPVSALRIIDDGFDGIPLNKLVDEEKPGLVLLTDGSGRTVLLVTGLMAAARPADFRGRAIRTLLLGVARPEDDLGPLVKVAARALRGTLEDDLPISYGSVATGGFTLDPAAWTAFLAGAEQPADTTSPENRPRLDPDTAEWRDRVADELLQRHAEGGITRSRNQVVLLRTRLPSRPVIYRLKIWRCLSDVAETSLSRDEPTVNPINGLVRDAAGSAVRALDGLRRHVFFTGSFVAVLAAAILIIVNAGQDPDPKPPDATPATPKPSPTTAFAWASPGTWAFTAPAVEPADPAPGTEFEATWLVVNTGTTEWRNHQLVMSAQTKPNSPAPCATEPSVAIPPLRPGAVHLVSVKGRAPKAAGEKCTSVWRLEDNEHRSLPTFASQPRLLMSITAAG</sequence>
<feature type="transmembrane region" description="Helical" evidence="2">
    <location>
        <begin position="252"/>
        <end position="270"/>
    </location>
</feature>
<proteinExistence type="predicted"/>
<keyword evidence="5" id="KW-1185">Reference proteome</keyword>
<dbReference type="Gene3D" id="2.60.40.10">
    <property type="entry name" value="Immunoglobulins"/>
    <property type="match status" value="1"/>
</dbReference>
<dbReference type="AlphaFoldDB" id="A0A5M3WB44"/>
<feature type="region of interest" description="Disordered" evidence="1">
    <location>
        <begin position="274"/>
        <end position="294"/>
    </location>
</feature>
<dbReference type="OrthoDB" id="3503887at2"/>
<gene>
    <name evidence="4" type="ORF">Acor_63390</name>
</gene>
<dbReference type="EMBL" id="BLAD01000079">
    <property type="protein sequence ID" value="GES04271.1"/>
    <property type="molecule type" value="Genomic_DNA"/>
</dbReference>
<dbReference type="Proteomes" id="UP000334990">
    <property type="component" value="Unassembled WGS sequence"/>
</dbReference>
<keyword evidence="2" id="KW-1133">Transmembrane helix</keyword>
<keyword evidence="2" id="KW-0812">Transmembrane</keyword>
<dbReference type="InterPro" id="IPR032350">
    <property type="entry name" value="Nbr1_FW"/>
</dbReference>
<dbReference type="Pfam" id="PF16158">
    <property type="entry name" value="N_BRCA1_IG"/>
    <property type="match status" value="1"/>
</dbReference>
<organism evidence="4 5">
    <name type="scientific">Acrocarpospora corrugata</name>
    <dbReference type="NCBI Taxonomy" id="35763"/>
    <lineage>
        <taxon>Bacteria</taxon>
        <taxon>Bacillati</taxon>
        <taxon>Actinomycetota</taxon>
        <taxon>Actinomycetes</taxon>
        <taxon>Streptosporangiales</taxon>
        <taxon>Streptosporangiaceae</taxon>
        <taxon>Acrocarpospora</taxon>
    </lineage>
</organism>
<dbReference type="RefSeq" id="WP_155340378.1">
    <property type="nucleotide sequence ID" value="NZ_BAAABN010000020.1"/>
</dbReference>
<keyword evidence="2" id="KW-0472">Membrane</keyword>
<dbReference type="InterPro" id="IPR013783">
    <property type="entry name" value="Ig-like_fold"/>
</dbReference>
<dbReference type="GO" id="GO:0005975">
    <property type="term" value="P:carbohydrate metabolic process"/>
    <property type="evidence" value="ECO:0007669"/>
    <property type="project" value="UniProtKB-ARBA"/>
</dbReference>
<evidence type="ECO:0000259" key="3">
    <source>
        <dbReference type="Pfam" id="PF16158"/>
    </source>
</evidence>
<reference evidence="4 5" key="1">
    <citation type="submission" date="2019-10" db="EMBL/GenBank/DDBJ databases">
        <title>Whole genome shotgun sequence of Acrocarpospora corrugata NBRC 13972.</title>
        <authorList>
            <person name="Ichikawa N."/>
            <person name="Kimura A."/>
            <person name="Kitahashi Y."/>
            <person name="Komaki H."/>
            <person name="Oguchi A."/>
        </authorList>
    </citation>
    <scope>NUCLEOTIDE SEQUENCE [LARGE SCALE GENOMIC DNA]</scope>
    <source>
        <strain evidence="4 5">NBRC 13972</strain>
    </source>
</reference>
<evidence type="ECO:0000313" key="5">
    <source>
        <dbReference type="Proteomes" id="UP000334990"/>
    </source>
</evidence>
<feature type="domain" description="Nbr1 FW" evidence="3">
    <location>
        <begin position="317"/>
        <end position="399"/>
    </location>
</feature>
<accession>A0A5M3WB44</accession>
<evidence type="ECO:0000256" key="1">
    <source>
        <dbReference type="SAM" id="MobiDB-lite"/>
    </source>
</evidence>
<name>A0A5M3WB44_9ACTN</name>
<comment type="caution">
    <text evidence="4">The sequence shown here is derived from an EMBL/GenBank/DDBJ whole genome shotgun (WGS) entry which is preliminary data.</text>
</comment>
<protein>
    <recommendedName>
        <fullName evidence="3">Nbr1 FW domain-containing protein</fullName>
    </recommendedName>
</protein>